<evidence type="ECO:0000259" key="1">
    <source>
        <dbReference type="Pfam" id="PF07969"/>
    </source>
</evidence>
<protein>
    <submittedName>
        <fullName evidence="2">N-substituted formamide deformylase</fullName>
        <ecNumber evidence="2">3.5.1.91</ecNumber>
    </submittedName>
</protein>
<evidence type="ECO:0000313" key="2">
    <source>
        <dbReference type="EMBL" id="CAG7611452.1"/>
    </source>
</evidence>
<dbReference type="GO" id="GO:0016787">
    <property type="term" value="F:hydrolase activity"/>
    <property type="evidence" value="ECO:0007669"/>
    <property type="project" value="UniProtKB-KW"/>
</dbReference>
<reference evidence="2" key="1">
    <citation type="submission" date="2021-06" db="EMBL/GenBank/DDBJ databases">
        <authorList>
            <person name="Criscuolo A."/>
        </authorList>
    </citation>
    <scope>NUCLEOTIDE SEQUENCE</scope>
    <source>
        <strain evidence="2">CIP111803</strain>
    </source>
</reference>
<dbReference type="EC" id="3.5.1.91" evidence="2"/>
<name>A0A916JZZ4_9MICO</name>
<keyword evidence="3" id="KW-1185">Reference proteome</keyword>
<dbReference type="AlphaFoldDB" id="A0A916JZZ4"/>
<organism evidence="2 3">
    <name type="scientific">Leucobacter soli</name>
    <dbReference type="NCBI Taxonomy" id="2812850"/>
    <lineage>
        <taxon>Bacteria</taxon>
        <taxon>Bacillati</taxon>
        <taxon>Actinomycetota</taxon>
        <taxon>Actinomycetes</taxon>
        <taxon>Micrococcales</taxon>
        <taxon>Microbacteriaceae</taxon>
        <taxon>Leucobacter</taxon>
    </lineage>
</organism>
<gene>
    <name evidence="2" type="primary">nfdA_8</name>
    <name evidence="2" type="ORF">LEUCIP111803_01436</name>
</gene>
<comment type="caution">
    <text evidence="2">The sequence shown here is derived from an EMBL/GenBank/DDBJ whole genome shotgun (WGS) entry which is preliminary data.</text>
</comment>
<evidence type="ECO:0000313" key="3">
    <source>
        <dbReference type="Proteomes" id="UP000693892"/>
    </source>
</evidence>
<dbReference type="PANTHER" id="PTHR22642:SF2">
    <property type="entry name" value="PROTEIN LONG AFTER FAR-RED 3"/>
    <property type="match status" value="1"/>
</dbReference>
<keyword evidence="2" id="KW-0378">Hydrolase</keyword>
<feature type="domain" description="Amidohydrolase 3" evidence="1">
    <location>
        <begin position="58"/>
        <end position="540"/>
    </location>
</feature>
<sequence length="545" mass="59191">MSRSEFVLRGNISTQASYGMVQAVHVRDGRIVELGNQRLADELIGGGIEAISVPDRGVALPALIDAHVHLSHYAVGSDRGVDCRVPICTGISDVIDRLRERASITPPGEWVIGYGNLFLDQKLAERRYPTRQELDRASSEHPIVLHGGGHVSLLNTKALELIDVKRFMGPGQGLWGAPIVELDEHGEPTGYVAEIDAHLSIPEPSVAQIAESVTGRFRSEMLSRGVVTVGEMLEKEDQLQALERVAADDGYGGRIAMYVMSPSFRSLEQSFEWIGGYAGRDDLLWAQGVKLFADGGYSARNAASLQEYAPEQVGRTHYRGILNKSRAELMRAFELSDEHGVQLAIHTNGTRAQAEVLQALIAFGKKLDVRIEHLGNVLEDPSFLDQWKRAGVTPVMQPGFLGNFIGDYVPMLFPGHGMQGRMPMRTILDAAISPVICSDIGLGADVGSTNPWHTIAAAVNRKSFWGLHVEPHEAISVEEAVLAHTATAAASIGRGHDLGTLEPGKIADIAVLETDPFSVDTAKLPEVRAERVFRGGEVVFEQGRS</sequence>
<dbReference type="PANTHER" id="PTHR22642">
    <property type="entry name" value="IMIDAZOLONEPROPIONASE"/>
    <property type="match status" value="1"/>
</dbReference>
<accession>A0A916JZZ4</accession>
<dbReference type="Proteomes" id="UP000693892">
    <property type="component" value="Unassembled WGS sequence"/>
</dbReference>
<proteinExistence type="predicted"/>
<dbReference type="Pfam" id="PF07969">
    <property type="entry name" value="Amidohydro_3"/>
    <property type="match status" value="1"/>
</dbReference>
<dbReference type="EMBL" id="CAJVAP010000014">
    <property type="protein sequence ID" value="CAG7611452.1"/>
    <property type="molecule type" value="Genomic_DNA"/>
</dbReference>
<dbReference type="InterPro" id="IPR013108">
    <property type="entry name" value="Amidohydro_3"/>
</dbReference>